<evidence type="ECO:0000313" key="11">
    <source>
        <dbReference type="EnsemblFungi" id="EJT69054"/>
    </source>
</evidence>
<protein>
    <recommendedName>
        <fullName evidence="9">C2H2-type domain-containing protein</fullName>
    </recommendedName>
</protein>
<dbReference type="PANTHER" id="PTHR40626:SF12">
    <property type="entry name" value="RFEC"/>
    <property type="match status" value="1"/>
</dbReference>
<dbReference type="AlphaFoldDB" id="J3PIX1"/>
<evidence type="ECO:0000256" key="5">
    <source>
        <dbReference type="ARBA" id="ARBA00022833"/>
    </source>
</evidence>
<reference evidence="10" key="3">
    <citation type="submission" date="2010-09" db="EMBL/GenBank/DDBJ databases">
        <title>Annotation of Gaeumannomyces graminis var. tritici R3-111a-1.</title>
        <authorList>
            <consortium name="The Broad Institute Genome Sequencing Platform"/>
            <person name="Ma L.-J."/>
            <person name="Dead R."/>
            <person name="Young S.K."/>
            <person name="Zeng Q."/>
            <person name="Gargeya S."/>
            <person name="Fitzgerald M."/>
            <person name="Haas B."/>
            <person name="Abouelleil A."/>
            <person name="Alvarado L."/>
            <person name="Arachchi H.M."/>
            <person name="Berlin A."/>
            <person name="Brown A."/>
            <person name="Chapman S.B."/>
            <person name="Chen Z."/>
            <person name="Dunbar C."/>
            <person name="Freedman E."/>
            <person name="Gearin G."/>
            <person name="Gellesch M."/>
            <person name="Goldberg J."/>
            <person name="Griggs A."/>
            <person name="Gujja S."/>
            <person name="Heiman D."/>
            <person name="Howarth C."/>
            <person name="Larson L."/>
            <person name="Lui A."/>
            <person name="MacDonald P.J.P."/>
            <person name="Mehta T."/>
            <person name="Montmayeur A."/>
            <person name="Murphy C."/>
            <person name="Neiman D."/>
            <person name="Pearson M."/>
            <person name="Priest M."/>
            <person name="Roberts A."/>
            <person name="Saif S."/>
            <person name="Shea T."/>
            <person name="Shenoy N."/>
            <person name="Sisk P."/>
            <person name="Stolte C."/>
            <person name="Sykes S."/>
            <person name="Yandava C."/>
            <person name="Wortman J."/>
            <person name="Nusbaum C."/>
            <person name="Birren B."/>
        </authorList>
    </citation>
    <scope>NUCLEOTIDE SEQUENCE</scope>
    <source>
        <strain evidence="10">R3-111a-1</strain>
    </source>
</reference>
<dbReference type="GO" id="GO:0008270">
    <property type="term" value="F:zinc ion binding"/>
    <property type="evidence" value="ECO:0007669"/>
    <property type="project" value="UniProtKB-KW"/>
</dbReference>
<evidence type="ECO:0000256" key="6">
    <source>
        <dbReference type="ARBA" id="ARBA00023242"/>
    </source>
</evidence>
<keyword evidence="4 7" id="KW-0863">Zinc-finger</keyword>
<keyword evidence="6" id="KW-0539">Nucleus</keyword>
<dbReference type="PANTHER" id="PTHR40626">
    <property type="entry name" value="MIP31509P"/>
    <property type="match status" value="1"/>
</dbReference>
<keyword evidence="2" id="KW-0479">Metal-binding</keyword>
<dbReference type="HOGENOM" id="CLU_1415251_0_0_1"/>
<dbReference type="EnsemblFungi" id="EJT69054">
    <property type="protein sequence ID" value="EJT69054"/>
    <property type="gene ID" value="GGTG_13451"/>
</dbReference>
<dbReference type="InterPro" id="IPR036236">
    <property type="entry name" value="Znf_C2H2_sf"/>
</dbReference>
<feature type="region of interest" description="Disordered" evidence="8">
    <location>
        <begin position="51"/>
        <end position="74"/>
    </location>
</feature>
<feature type="domain" description="C2H2-type" evidence="9">
    <location>
        <begin position="122"/>
        <end position="149"/>
    </location>
</feature>
<sequence length="192" mass="21299">MMNYAAAPPRRHLHEQPLHQPSLADGATAGLLFLDAPFYMVVRLRLKPTRPSTSRGLISLRPEPFDAPAADPPAGGRPADAHCWLATSPRYFAECARTAPSSVAGNVAAKNHIPQKDADGKFPCPHCSKTYLHAKHLKRHLLRHTGDRPYMCVLCRDTLSCILKRHFQKCSIRRGNPTSASHLSHPHAYFKS</sequence>
<gene>
    <name evidence="11" type="primary">20353909</name>
    <name evidence="10" type="ORF">GGTG_13451</name>
</gene>
<dbReference type="PROSITE" id="PS00028">
    <property type="entry name" value="ZINC_FINGER_C2H2_1"/>
    <property type="match status" value="1"/>
</dbReference>
<evidence type="ECO:0000256" key="4">
    <source>
        <dbReference type="ARBA" id="ARBA00022771"/>
    </source>
</evidence>
<dbReference type="GeneID" id="20353909"/>
<name>J3PIX1_GAET3</name>
<evidence type="ECO:0000313" key="10">
    <source>
        <dbReference type="EMBL" id="EJT69054.1"/>
    </source>
</evidence>
<organism evidence="10">
    <name type="scientific">Gaeumannomyces tritici (strain R3-111a-1)</name>
    <name type="common">Wheat and barley take-all root rot fungus</name>
    <name type="synonym">Gaeumannomyces graminis var. tritici</name>
    <dbReference type="NCBI Taxonomy" id="644352"/>
    <lineage>
        <taxon>Eukaryota</taxon>
        <taxon>Fungi</taxon>
        <taxon>Dikarya</taxon>
        <taxon>Ascomycota</taxon>
        <taxon>Pezizomycotina</taxon>
        <taxon>Sordariomycetes</taxon>
        <taxon>Sordariomycetidae</taxon>
        <taxon>Magnaporthales</taxon>
        <taxon>Magnaporthaceae</taxon>
        <taxon>Gaeumannomyces</taxon>
    </lineage>
</organism>
<dbReference type="EMBL" id="GL385407">
    <property type="protein sequence ID" value="EJT69054.1"/>
    <property type="molecule type" value="Genomic_DNA"/>
</dbReference>
<dbReference type="Gene3D" id="3.30.160.60">
    <property type="entry name" value="Classic Zinc Finger"/>
    <property type="match status" value="1"/>
</dbReference>
<accession>J3PIX1</accession>
<dbReference type="VEuPathDB" id="FungiDB:GGTG_13451"/>
<dbReference type="OrthoDB" id="9439903at2759"/>
<reference evidence="10" key="2">
    <citation type="submission" date="2010-07" db="EMBL/GenBank/DDBJ databases">
        <authorList>
            <consortium name="The Broad Institute Genome Sequencing Platform"/>
            <consortium name="Broad Institute Genome Sequencing Center for Infectious Disease"/>
            <person name="Ma L.-J."/>
            <person name="Dead R."/>
            <person name="Young S."/>
            <person name="Zeng Q."/>
            <person name="Koehrsen M."/>
            <person name="Alvarado L."/>
            <person name="Berlin A."/>
            <person name="Chapman S.B."/>
            <person name="Chen Z."/>
            <person name="Freedman E."/>
            <person name="Gellesch M."/>
            <person name="Goldberg J."/>
            <person name="Griggs A."/>
            <person name="Gujja S."/>
            <person name="Heilman E.R."/>
            <person name="Heiman D."/>
            <person name="Hepburn T."/>
            <person name="Howarth C."/>
            <person name="Jen D."/>
            <person name="Larson L."/>
            <person name="Mehta T."/>
            <person name="Neiman D."/>
            <person name="Pearson M."/>
            <person name="Roberts A."/>
            <person name="Saif S."/>
            <person name="Shea T."/>
            <person name="Shenoy N."/>
            <person name="Sisk P."/>
            <person name="Stolte C."/>
            <person name="Sykes S."/>
            <person name="Walk T."/>
            <person name="White J."/>
            <person name="Yandava C."/>
            <person name="Haas B."/>
            <person name="Nusbaum C."/>
            <person name="Birren B."/>
        </authorList>
    </citation>
    <scope>NUCLEOTIDE SEQUENCE</scope>
    <source>
        <strain evidence="10">R3-111a-1</strain>
    </source>
</reference>
<evidence type="ECO:0000256" key="7">
    <source>
        <dbReference type="PROSITE-ProRule" id="PRU00042"/>
    </source>
</evidence>
<dbReference type="SUPFAM" id="SSF57667">
    <property type="entry name" value="beta-beta-alpha zinc fingers"/>
    <property type="match status" value="1"/>
</dbReference>
<proteinExistence type="predicted"/>
<dbReference type="GO" id="GO:0005634">
    <property type="term" value="C:nucleus"/>
    <property type="evidence" value="ECO:0007669"/>
    <property type="project" value="UniProtKB-SubCell"/>
</dbReference>
<evidence type="ECO:0000259" key="9">
    <source>
        <dbReference type="PROSITE" id="PS50157"/>
    </source>
</evidence>
<reference evidence="11" key="5">
    <citation type="submission" date="2018-04" db="UniProtKB">
        <authorList>
            <consortium name="EnsemblFungi"/>
        </authorList>
    </citation>
    <scope>IDENTIFICATION</scope>
    <source>
        <strain evidence="11">R3-111a-1</strain>
    </source>
</reference>
<dbReference type="InterPro" id="IPR051059">
    <property type="entry name" value="VerF-like"/>
</dbReference>
<dbReference type="GO" id="GO:0000981">
    <property type="term" value="F:DNA-binding transcription factor activity, RNA polymerase II-specific"/>
    <property type="evidence" value="ECO:0007669"/>
    <property type="project" value="InterPro"/>
</dbReference>
<comment type="subcellular location">
    <subcellularLocation>
        <location evidence="1">Nucleus</location>
    </subcellularLocation>
</comment>
<keyword evidence="3" id="KW-0677">Repeat</keyword>
<reference evidence="12" key="1">
    <citation type="submission" date="2010-07" db="EMBL/GenBank/DDBJ databases">
        <title>The genome sequence of Gaeumannomyces graminis var. tritici strain R3-111a-1.</title>
        <authorList>
            <consortium name="The Broad Institute Genome Sequencing Platform"/>
            <person name="Ma L.-J."/>
            <person name="Dead R."/>
            <person name="Young S."/>
            <person name="Zeng Q."/>
            <person name="Koehrsen M."/>
            <person name="Alvarado L."/>
            <person name="Berlin A."/>
            <person name="Chapman S.B."/>
            <person name="Chen Z."/>
            <person name="Freedman E."/>
            <person name="Gellesch M."/>
            <person name="Goldberg J."/>
            <person name="Griggs A."/>
            <person name="Gujja S."/>
            <person name="Heilman E.R."/>
            <person name="Heiman D."/>
            <person name="Hepburn T."/>
            <person name="Howarth C."/>
            <person name="Jen D."/>
            <person name="Larson L."/>
            <person name="Mehta T."/>
            <person name="Neiman D."/>
            <person name="Pearson M."/>
            <person name="Roberts A."/>
            <person name="Saif S."/>
            <person name="Shea T."/>
            <person name="Shenoy N."/>
            <person name="Sisk P."/>
            <person name="Stolte C."/>
            <person name="Sykes S."/>
            <person name="Walk T."/>
            <person name="White J."/>
            <person name="Yandava C."/>
            <person name="Haas B."/>
            <person name="Nusbaum C."/>
            <person name="Birren B."/>
        </authorList>
    </citation>
    <scope>NUCLEOTIDE SEQUENCE [LARGE SCALE GENOMIC DNA]</scope>
    <source>
        <strain evidence="12">R3-111a-1</strain>
    </source>
</reference>
<evidence type="ECO:0000256" key="2">
    <source>
        <dbReference type="ARBA" id="ARBA00022723"/>
    </source>
</evidence>
<evidence type="ECO:0000256" key="3">
    <source>
        <dbReference type="ARBA" id="ARBA00022737"/>
    </source>
</evidence>
<dbReference type="Proteomes" id="UP000006039">
    <property type="component" value="Unassembled WGS sequence"/>
</dbReference>
<reference evidence="11" key="4">
    <citation type="journal article" date="2015" name="G3 (Bethesda)">
        <title>Genome sequences of three phytopathogenic species of the Magnaporthaceae family of fungi.</title>
        <authorList>
            <person name="Okagaki L.H."/>
            <person name="Nunes C.C."/>
            <person name="Sailsbery J."/>
            <person name="Clay B."/>
            <person name="Brown D."/>
            <person name="John T."/>
            <person name="Oh Y."/>
            <person name="Young N."/>
            <person name="Fitzgerald M."/>
            <person name="Haas B.J."/>
            <person name="Zeng Q."/>
            <person name="Young S."/>
            <person name="Adiconis X."/>
            <person name="Fan L."/>
            <person name="Levin J.Z."/>
            <person name="Mitchell T.K."/>
            <person name="Okubara P.A."/>
            <person name="Farman M.L."/>
            <person name="Kohn L.M."/>
            <person name="Birren B."/>
            <person name="Ma L.-J."/>
            <person name="Dean R.A."/>
        </authorList>
    </citation>
    <scope>NUCLEOTIDE SEQUENCE</scope>
    <source>
        <strain evidence="11">R3-111a-1</strain>
    </source>
</reference>
<dbReference type="GO" id="GO:0000978">
    <property type="term" value="F:RNA polymerase II cis-regulatory region sequence-specific DNA binding"/>
    <property type="evidence" value="ECO:0007669"/>
    <property type="project" value="InterPro"/>
</dbReference>
<evidence type="ECO:0000313" key="12">
    <source>
        <dbReference type="Proteomes" id="UP000006039"/>
    </source>
</evidence>
<dbReference type="STRING" id="644352.J3PIX1"/>
<dbReference type="RefSeq" id="XP_009229621.1">
    <property type="nucleotide sequence ID" value="XM_009231357.1"/>
</dbReference>
<keyword evidence="12" id="KW-1185">Reference proteome</keyword>
<dbReference type="GO" id="GO:0000785">
    <property type="term" value="C:chromatin"/>
    <property type="evidence" value="ECO:0007669"/>
    <property type="project" value="TreeGrafter"/>
</dbReference>
<dbReference type="eggNOG" id="KOG1721">
    <property type="taxonomic scope" value="Eukaryota"/>
</dbReference>
<evidence type="ECO:0000256" key="8">
    <source>
        <dbReference type="SAM" id="MobiDB-lite"/>
    </source>
</evidence>
<dbReference type="PROSITE" id="PS50157">
    <property type="entry name" value="ZINC_FINGER_C2H2_2"/>
    <property type="match status" value="1"/>
</dbReference>
<keyword evidence="5" id="KW-0862">Zinc</keyword>
<dbReference type="InterPro" id="IPR013087">
    <property type="entry name" value="Znf_C2H2_type"/>
</dbReference>
<evidence type="ECO:0000256" key="1">
    <source>
        <dbReference type="ARBA" id="ARBA00004123"/>
    </source>
</evidence>